<evidence type="ECO:0000256" key="2">
    <source>
        <dbReference type="ARBA" id="ARBA00022723"/>
    </source>
</evidence>
<dbReference type="EMBL" id="CP031305">
    <property type="protein sequence ID" value="QCC53159.1"/>
    <property type="molecule type" value="Genomic_DNA"/>
</dbReference>
<evidence type="ECO:0000313" key="7">
    <source>
        <dbReference type="Proteomes" id="UP000296822"/>
    </source>
</evidence>
<evidence type="ECO:0000313" key="5">
    <source>
        <dbReference type="EMBL" id="QCC53159.1"/>
    </source>
</evidence>
<reference evidence="5 7" key="1">
    <citation type="journal article" date="2019" name="Nat. Commun.">
        <title>A new type of DNA phosphorothioation-based antiviral system in archaea.</title>
        <authorList>
            <person name="Xiong L."/>
            <person name="Liu S."/>
            <person name="Chen S."/>
            <person name="Xiao Y."/>
            <person name="Zhu B."/>
            <person name="Gao Y."/>
            <person name="Zhang Y."/>
            <person name="Chen B."/>
            <person name="Luo J."/>
            <person name="Deng Z."/>
            <person name="Chen X."/>
            <person name="Wang L."/>
            <person name="Chen S."/>
        </authorList>
    </citation>
    <scope>NUCLEOTIDE SEQUENCE [LARGE SCALE GENOMIC DNA]</scope>
    <source>
        <strain evidence="5 7">JCM 10635</strain>
        <plasmid evidence="6 7">unnamed1</plasmid>
    </source>
</reference>
<keyword evidence="3" id="KW-0862">Zinc</keyword>
<dbReference type="GO" id="GO:0016829">
    <property type="term" value="F:lyase activity"/>
    <property type="evidence" value="ECO:0007669"/>
    <property type="project" value="UniProtKB-KW"/>
</dbReference>
<geneLocation type="plasmid" evidence="6">
    <name>unnamed1</name>
</geneLocation>
<dbReference type="EMBL" id="CP031306">
    <property type="protein sequence ID" value="QCC56149.1"/>
    <property type="molecule type" value="Genomic_DNA"/>
</dbReference>
<dbReference type="PANTHER" id="PTHR12589:SF7">
    <property type="entry name" value="6-PYRUVOYL TETRAHYDROBIOPTERIN SYNTHASE"/>
    <property type="match status" value="1"/>
</dbReference>
<keyword evidence="4" id="KW-0456">Lyase</keyword>
<dbReference type="KEGG" id="nbg:DV706_16390"/>
<dbReference type="GO" id="GO:0046872">
    <property type="term" value="F:metal ion binding"/>
    <property type="evidence" value="ECO:0007669"/>
    <property type="project" value="UniProtKB-KW"/>
</dbReference>
<dbReference type="AlphaFoldDB" id="A0A4D6HGQ6"/>
<dbReference type="PANTHER" id="PTHR12589">
    <property type="entry name" value="PYRUVOYL TETRAHYDROBIOPTERIN SYNTHASE"/>
    <property type="match status" value="1"/>
</dbReference>
<comment type="cofactor">
    <cofactor evidence="1">
        <name>Zn(2+)</name>
        <dbReference type="ChEBI" id="CHEBI:29105"/>
    </cofactor>
</comment>
<organism evidence="5 7">
    <name type="scientific">Natronorubrum bangense</name>
    <dbReference type="NCBI Taxonomy" id="61858"/>
    <lineage>
        <taxon>Archaea</taxon>
        <taxon>Methanobacteriati</taxon>
        <taxon>Methanobacteriota</taxon>
        <taxon>Stenosarchaea group</taxon>
        <taxon>Halobacteria</taxon>
        <taxon>Halobacteriales</taxon>
        <taxon>Natrialbaceae</taxon>
        <taxon>Natronorubrum</taxon>
    </lineage>
</organism>
<dbReference type="Proteomes" id="UP000296822">
    <property type="component" value="Plasmid unnamed1"/>
</dbReference>
<gene>
    <name evidence="5" type="ORF">DV706_00880</name>
    <name evidence="6" type="ORF">DV706_16390</name>
</gene>
<protein>
    <submittedName>
        <fullName evidence="5">6-pyruvoyl tetrahydropterin synthase family protein</fullName>
    </submittedName>
</protein>
<dbReference type="RefSeq" id="WP_006067848.1">
    <property type="nucleotide sequence ID" value="NZ_CP031305.1"/>
</dbReference>
<name>A0A4D6HGQ6_9EURY</name>
<dbReference type="GeneID" id="39852852"/>
<sequence>MTERAGCDDRQTTIAADGSGDVVTGTERVLYVGRDRPIRISTGHRLLHHDGKCSRPHGHNYEVSVRVTGKLTEEGWVADKGDITAVIDEWDHMFLLEAGDPLIDAFETAGDDDAVIVLEEPPTAEVMSVLLERKLEAALPDTVSHVAVQVNETSELCGGGRF</sequence>
<keyword evidence="2" id="KW-0479">Metal-binding</keyword>
<proteinExistence type="predicted"/>
<dbReference type="KEGG" id="nbg:DV706_00880"/>
<dbReference type="Proteomes" id="UP000296822">
    <property type="component" value="Chromosome"/>
</dbReference>
<evidence type="ECO:0000256" key="4">
    <source>
        <dbReference type="ARBA" id="ARBA00023239"/>
    </source>
</evidence>
<evidence type="ECO:0000256" key="3">
    <source>
        <dbReference type="ARBA" id="ARBA00022833"/>
    </source>
</evidence>
<dbReference type="Gene3D" id="3.30.479.10">
    <property type="entry name" value="6-pyruvoyl tetrahydropterin synthase/QueD"/>
    <property type="match status" value="1"/>
</dbReference>
<evidence type="ECO:0000256" key="1">
    <source>
        <dbReference type="ARBA" id="ARBA00001947"/>
    </source>
</evidence>
<dbReference type="Pfam" id="PF01242">
    <property type="entry name" value="PTPS"/>
    <property type="match status" value="1"/>
</dbReference>
<accession>A0A4D6HGQ6</accession>
<keyword evidence="6" id="KW-0614">Plasmid</keyword>
<dbReference type="InterPro" id="IPR038418">
    <property type="entry name" value="6-PTP_synth/QueD_sf"/>
</dbReference>
<dbReference type="InterPro" id="IPR007115">
    <property type="entry name" value="6-PTP_synth/QueD"/>
</dbReference>
<evidence type="ECO:0000313" key="6">
    <source>
        <dbReference type="EMBL" id="QCC56149.1"/>
    </source>
</evidence>
<dbReference type="SUPFAM" id="SSF55620">
    <property type="entry name" value="Tetrahydrobiopterin biosynthesis enzymes-like"/>
    <property type="match status" value="1"/>
</dbReference>